<protein>
    <recommendedName>
        <fullName evidence="1">H15 domain-containing protein</fullName>
    </recommendedName>
</protein>
<evidence type="ECO:0000259" key="1">
    <source>
        <dbReference type="PROSITE" id="PS51504"/>
    </source>
</evidence>
<dbReference type="Pfam" id="PF00538">
    <property type="entry name" value="Linker_histone"/>
    <property type="match status" value="1"/>
</dbReference>
<reference evidence="2" key="1">
    <citation type="submission" date="2022-01" db="EMBL/GenBank/DDBJ databases">
        <authorList>
            <person name="King R."/>
        </authorList>
    </citation>
    <scope>NUCLEOTIDE SEQUENCE</scope>
</reference>
<dbReference type="InterPro" id="IPR036390">
    <property type="entry name" value="WH_DNA-bd_sf"/>
</dbReference>
<dbReference type="GO" id="GO:0000786">
    <property type="term" value="C:nucleosome"/>
    <property type="evidence" value="ECO:0007669"/>
    <property type="project" value="InterPro"/>
</dbReference>
<evidence type="ECO:0000313" key="2">
    <source>
        <dbReference type="EMBL" id="CAH1389315.1"/>
    </source>
</evidence>
<name>A0A9P0E1P8_NEZVI</name>
<dbReference type="PROSITE" id="PS51504">
    <property type="entry name" value="H15"/>
    <property type="match status" value="1"/>
</dbReference>
<dbReference type="Proteomes" id="UP001152798">
    <property type="component" value="Chromosome 1"/>
</dbReference>
<proteinExistence type="predicted"/>
<dbReference type="InterPro" id="IPR036388">
    <property type="entry name" value="WH-like_DNA-bd_sf"/>
</dbReference>
<gene>
    <name evidence="2" type="ORF">NEZAVI_LOCUS740</name>
</gene>
<dbReference type="AlphaFoldDB" id="A0A9P0E1P8"/>
<accession>A0A9P0E1P8</accession>
<organism evidence="2 3">
    <name type="scientific">Nezara viridula</name>
    <name type="common">Southern green stink bug</name>
    <name type="synonym">Cimex viridulus</name>
    <dbReference type="NCBI Taxonomy" id="85310"/>
    <lineage>
        <taxon>Eukaryota</taxon>
        <taxon>Metazoa</taxon>
        <taxon>Ecdysozoa</taxon>
        <taxon>Arthropoda</taxon>
        <taxon>Hexapoda</taxon>
        <taxon>Insecta</taxon>
        <taxon>Pterygota</taxon>
        <taxon>Neoptera</taxon>
        <taxon>Paraneoptera</taxon>
        <taxon>Hemiptera</taxon>
        <taxon>Heteroptera</taxon>
        <taxon>Panheteroptera</taxon>
        <taxon>Pentatomomorpha</taxon>
        <taxon>Pentatomoidea</taxon>
        <taxon>Pentatomidae</taxon>
        <taxon>Pentatominae</taxon>
        <taxon>Nezara</taxon>
    </lineage>
</organism>
<evidence type="ECO:0000313" key="3">
    <source>
        <dbReference type="Proteomes" id="UP001152798"/>
    </source>
</evidence>
<dbReference type="GO" id="GO:0003677">
    <property type="term" value="F:DNA binding"/>
    <property type="evidence" value="ECO:0007669"/>
    <property type="project" value="InterPro"/>
</dbReference>
<dbReference type="EMBL" id="OV725077">
    <property type="protein sequence ID" value="CAH1389315.1"/>
    <property type="molecule type" value="Genomic_DNA"/>
</dbReference>
<sequence>MDGGICSTAVLQPVKKSHLSYYQNIPKKLTIEEMIKNAIIALSEKKGVPLSAIKKYMLGTYLYDVTKKRVYIHKFLKAAVADGRLIRNSRKGLVFYKIRFVGSDESCKKGVRKTAPMKRSLKNKKR</sequence>
<dbReference type="SMART" id="SM00526">
    <property type="entry name" value="H15"/>
    <property type="match status" value="1"/>
</dbReference>
<dbReference type="SUPFAM" id="SSF46785">
    <property type="entry name" value="Winged helix' DNA-binding domain"/>
    <property type="match status" value="1"/>
</dbReference>
<dbReference type="Gene3D" id="1.10.10.10">
    <property type="entry name" value="Winged helix-like DNA-binding domain superfamily/Winged helix DNA-binding domain"/>
    <property type="match status" value="1"/>
</dbReference>
<dbReference type="GO" id="GO:0006334">
    <property type="term" value="P:nucleosome assembly"/>
    <property type="evidence" value="ECO:0007669"/>
    <property type="project" value="InterPro"/>
</dbReference>
<feature type="domain" description="H15" evidence="1">
    <location>
        <begin position="27"/>
        <end position="100"/>
    </location>
</feature>
<keyword evidence="3" id="KW-1185">Reference proteome</keyword>
<dbReference type="OrthoDB" id="10070184at2759"/>
<dbReference type="InterPro" id="IPR005818">
    <property type="entry name" value="Histone_H1/H5_H15"/>
</dbReference>